<evidence type="ECO:0000256" key="1">
    <source>
        <dbReference type="SAM" id="MobiDB-lite"/>
    </source>
</evidence>
<feature type="compositionally biased region" description="Polar residues" evidence="1">
    <location>
        <begin position="597"/>
        <end position="606"/>
    </location>
</feature>
<dbReference type="InterPro" id="IPR039102">
    <property type="entry name" value="FAM13"/>
</dbReference>
<dbReference type="Proteomes" id="UP001224775">
    <property type="component" value="Unassembled WGS sequence"/>
</dbReference>
<comment type="caution">
    <text evidence="3">The sequence shown here is derived from an EMBL/GenBank/DDBJ whole genome shotgun (WGS) entry which is preliminary data.</text>
</comment>
<gene>
    <name evidence="3" type="ORF">QTG54_002311</name>
</gene>
<feature type="domain" description="FAM13A-like" evidence="2">
    <location>
        <begin position="695"/>
        <end position="747"/>
    </location>
</feature>
<accession>A0AAD9DH44</accession>
<organism evidence="3 4">
    <name type="scientific">Skeletonema marinoi</name>
    <dbReference type="NCBI Taxonomy" id="267567"/>
    <lineage>
        <taxon>Eukaryota</taxon>
        <taxon>Sar</taxon>
        <taxon>Stramenopiles</taxon>
        <taxon>Ochrophyta</taxon>
        <taxon>Bacillariophyta</taxon>
        <taxon>Coscinodiscophyceae</taxon>
        <taxon>Thalassiosirophycidae</taxon>
        <taxon>Thalassiosirales</taxon>
        <taxon>Skeletonemataceae</taxon>
        <taxon>Skeletonema</taxon>
        <taxon>Skeletonema marinoi-dohrnii complex</taxon>
    </lineage>
</organism>
<feature type="compositionally biased region" description="Basic and acidic residues" evidence="1">
    <location>
        <begin position="822"/>
        <end position="834"/>
    </location>
</feature>
<evidence type="ECO:0000259" key="2">
    <source>
        <dbReference type="Pfam" id="PF26116"/>
    </source>
</evidence>
<feature type="compositionally biased region" description="Polar residues" evidence="1">
    <location>
        <begin position="963"/>
        <end position="979"/>
    </location>
</feature>
<name>A0AAD9DH44_9STRA</name>
<dbReference type="AlphaFoldDB" id="A0AAD9DH44"/>
<feature type="compositionally biased region" description="Basic and acidic residues" evidence="1">
    <location>
        <begin position="987"/>
        <end position="1003"/>
    </location>
</feature>
<dbReference type="Pfam" id="PF26116">
    <property type="entry name" value="FAM13A"/>
    <property type="match status" value="3"/>
</dbReference>
<proteinExistence type="predicted"/>
<dbReference type="InterPro" id="IPR059029">
    <property type="entry name" value="FAM13A_dom"/>
</dbReference>
<dbReference type="PANTHER" id="PTHR15904:SF17">
    <property type="entry name" value="RHO-GAP DOMAIN-CONTAINING PROTEIN"/>
    <property type="match status" value="1"/>
</dbReference>
<dbReference type="CDD" id="cd23767">
    <property type="entry name" value="IQCD"/>
    <property type="match status" value="1"/>
</dbReference>
<feature type="domain" description="FAM13A-like" evidence="2">
    <location>
        <begin position="1015"/>
        <end position="1072"/>
    </location>
</feature>
<feature type="region of interest" description="Disordered" evidence="1">
    <location>
        <begin position="808"/>
        <end position="893"/>
    </location>
</feature>
<reference evidence="3" key="1">
    <citation type="submission" date="2023-06" db="EMBL/GenBank/DDBJ databases">
        <title>Survivors Of The Sea: Transcriptome response of Skeletonema marinoi to long-term dormancy.</title>
        <authorList>
            <person name="Pinder M.I.M."/>
            <person name="Kourtchenko O."/>
            <person name="Robertson E.K."/>
            <person name="Larsson T."/>
            <person name="Maumus F."/>
            <person name="Osuna-Cruz C.M."/>
            <person name="Vancaester E."/>
            <person name="Stenow R."/>
            <person name="Vandepoele K."/>
            <person name="Ploug H."/>
            <person name="Bruchert V."/>
            <person name="Godhe A."/>
            <person name="Topel M."/>
        </authorList>
    </citation>
    <scope>NUCLEOTIDE SEQUENCE</scope>
    <source>
        <strain evidence="3">R05AC</strain>
    </source>
</reference>
<feature type="domain" description="FAM13A-like" evidence="2">
    <location>
        <begin position="896"/>
        <end position="945"/>
    </location>
</feature>
<evidence type="ECO:0000313" key="4">
    <source>
        <dbReference type="Proteomes" id="UP001224775"/>
    </source>
</evidence>
<evidence type="ECO:0000313" key="3">
    <source>
        <dbReference type="EMBL" id="KAK1746967.1"/>
    </source>
</evidence>
<feature type="region of interest" description="Disordered" evidence="1">
    <location>
        <begin position="484"/>
        <end position="680"/>
    </location>
</feature>
<feature type="compositionally biased region" description="Polar residues" evidence="1">
    <location>
        <begin position="626"/>
        <end position="647"/>
    </location>
</feature>
<feature type="compositionally biased region" description="Pro residues" evidence="1">
    <location>
        <begin position="580"/>
        <end position="593"/>
    </location>
</feature>
<dbReference type="EMBL" id="JATAAI010000003">
    <property type="protein sequence ID" value="KAK1746967.1"/>
    <property type="molecule type" value="Genomic_DNA"/>
</dbReference>
<feature type="region of interest" description="Disordered" evidence="1">
    <location>
        <begin position="942"/>
        <end position="1021"/>
    </location>
</feature>
<dbReference type="PANTHER" id="PTHR15904">
    <property type="entry name" value="FAM13"/>
    <property type="match status" value="1"/>
</dbReference>
<sequence length="1073" mass="116769">MERSSGIVLSSGDMSQKGSSRPIVRRRRNVKGLIAGESRGSAPTGSGDTKNAGAEETNASKPSAAHHQPRPSNNSSASASAEAPSVKSLANPCCSARLALACVQNALQMGVATKFFLCPQGRARKSLLGQARLNKAHHSKAEEKFLINPASASQHDVEDGFSSGDDDDFDKTIEQDGQNPNNKNKALHIINARNREPFFVPTGPDASSMACRGERYFDAVTAADRAVARHFLRQEIHTANRSYSKALVNHLKNNEQLLLNNNTHTQIDNKSDPIHEQKVALANTQCGISIESLSINHHESIEGMAKCYDGIVSAGMALLDIDDTTIDGKIMTALTPLLVTTLEQPSGEVFIALAKLRNYCGTRRYQRRFVQRIAPFLVRPPEGRNILKDTHRAESLRTAASQLRRLNSPSPTGGLLVGLSTPGLHRRGSQASTGFGSIGAKRDGVSSDSLEEWEVLAIDVHIRHSVMDLFSKDWSRISTLSNTMKEHDTPYGRRRGISASKSKEWQDTTTTASSQLSNFGLTKSPRTINNSKLPLSPRNATLLGGLPNTPTAQLPSADALESTFGPSFSSQHVVIEDTDPPPPPTNFSPPSAPSSPTRESLSKPGTPNTPPSHFHEFRSTDRLSMPNLQEQRSSSQSIATEPSSPGSRSREMGSVPLSPQSQSSAGVGAQRPASLSPSIMKDQYRALTSTAAERKRTVAACRALRAQITQFEDAFIKMHGRAPKGFSERAPLASTYTQYREWKRAIRADAACRIQALFRGAKARLTLRHSHDEKIARFVSKRFKVPATSHGAQGRPIEQSLNHLSIPLDIGRSDADSPLPRTRLETRTGQRGDDSVEVVMNPGASSATGSTSPTPSSSPNWRNRSQRRQQPSGGGTSRSSSGRRSSSSGLPDVTVMSLAELQQRKRELKQQLKQYDMNFHAQHGRMPEKREKEPIRHLYESYNTKRRSAPGPGTAAFRGADVSPSNSPSASPTFNSGSLTPPPGGDSHFKKATDLSEESSKSEDEVESGTGGSSQDLASLKAEKATLHQMLRSYEKDFFKEHKRQVSSFADIRPVAGQYRRYKEIKKAIASLS</sequence>
<keyword evidence="4" id="KW-1185">Reference proteome</keyword>
<dbReference type="Gene3D" id="1.10.10.1460">
    <property type="match status" value="1"/>
</dbReference>
<feature type="region of interest" description="Disordered" evidence="1">
    <location>
        <begin position="147"/>
        <end position="166"/>
    </location>
</feature>
<feature type="compositionally biased region" description="Polar residues" evidence="1">
    <location>
        <begin position="507"/>
        <end position="533"/>
    </location>
</feature>
<protein>
    <submittedName>
        <fullName evidence="3">Rho-GAP-like protein</fullName>
    </submittedName>
</protein>
<feature type="region of interest" description="Disordered" evidence="1">
    <location>
        <begin position="1"/>
        <end position="83"/>
    </location>
</feature>
<feature type="compositionally biased region" description="Low complexity" evidence="1">
    <location>
        <begin position="841"/>
        <end position="889"/>
    </location>
</feature>
<dbReference type="PROSITE" id="PS50096">
    <property type="entry name" value="IQ"/>
    <property type="match status" value="1"/>
</dbReference>
<feature type="region of interest" description="Disordered" evidence="1">
    <location>
        <begin position="421"/>
        <end position="444"/>
    </location>
</feature>
<feature type="compositionally biased region" description="Low complexity" evidence="1">
    <location>
        <begin position="71"/>
        <end position="83"/>
    </location>
</feature>